<dbReference type="eggNOG" id="ENOG5032R3C">
    <property type="taxonomic scope" value="Bacteria"/>
</dbReference>
<accession>D6U6P6</accession>
<keyword evidence="2" id="KW-1185">Reference proteome</keyword>
<reference evidence="1 2" key="1">
    <citation type="journal article" date="2011" name="Stand. Genomic Sci.">
        <title>Non-contiguous finished genome sequence and contextual data of the filamentous soil bacterium Ktedonobacter racemifer type strain (SOSP1-21).</title>
        <authorList>
            <person name="Chang Y.J."/>
            <person name="Land M."/>
            <person name="Hauser L."/>
            <person name="Chertkov O."/>
            <person name="Del Rio T.G."/>
            <person name="Nolan M."/>
            <person name="Copeland A."/>
            <person name="Tice H."/>
            <person name="Cheng J.F."/>
            <person name="Lucas S."/>
            <person name="Han C."/>
            <person name="Goodwin L."/>
            <person name="Pitluck S."/>
            <person name="Ivanova N."/>
            <person name="Ovchinikova G."/>
            <person name="Pati A."/>
            <person name="Chen A."/>
            <person name="Palaniappan K."/>
            <person name="Mavromatis K."/>
            <person name="Liolios K."/>
            <person name="Brettin T."/>
            <person name="Fiebig A."/>
            <person name="Rohde M."/>
            <person name="Abt B."/>
            <person name="Goker M."/>
            <person name="Detter J.C."/>
            <person name="Woyke T."/>
            <person name="Bristow J."/>
            <person name="Eisen J.A."/>
            <person name="Markowitz V."/>
            <person name="Hugenholtz P."/>
            <person name="Kyrpides N.C."/>
            <person name="Klenk H.P."/>
            <person name="Lapidus A."/>
        </authorList>
    </citation>
    <scope>NUCLEOTIDE SEQUENCE [LARGE SCALE GENOMIC DNA]</scope>
    <source>
        <strain evidence="2">DSM 44963</strain>
    </source>
</reference>
<dbReference type="AlphaFoldDB" id="D6U6P6"/>
<evidence type="ECO:0000313" key="1">
    <source>
        <dbReference type="EMBL" id="EFH80657.1"/>
    </source>
</evidence>
<sequence>MSVNTEQQETIEARPRRQLNKRSNALFLKISGGCLRTYSVLKHLGRSSGREYITPLSAYPLGDGFVMAVLYGEAKNVDWVRNVMAADRCVLKTGGEEVMKQF</sequence>
<comment type="caution">
    <text evidence="1">The sequence shown here is derived from an EMBL/GenBank/DDBJ whole genome shotgun (WGS) entry which is preliminary data.</text>
</comment>
<evidence type="ECO:0000313" key="2">
    <source>
        <dbReference type="Proteomes" id="UP000004508"/>
    </source>
</evidence>
<organism evidence="1 2">
    <name type="scientific">Ktedonobacter racemifer DSM 44963</name>
    <dbReference type="NCBI Taxonomy" id="485913"/>
    <lineage>
        <taxon>Bacteria</taxon>
        <taxon>Bacillati</taxon>
        <taxon>Chloroflexota</taxon>
        <taxon>Ktedonobacteria</taxon>
        <taxon>Ktedonobacterales</taxon>
        <taxon>Ktedonobacteraceae</taxon>
        <taxon>Ktedonobacter</taxon>
    </lineage>
</organism>
<dbReference type="EMBL" id="ADVG01000005">
    <property type="protein sequence ID" value="EFH80657.1"/>
    <property type="molecule type" value="Genomic_DNA"/>
</dbReference>
<dbReference type="InterPro" id="IPR012349">
    <property type="entry name" value="Split_barrel_FMN-bd"/>
</dbReference>
<dbReference type="InParanoid" id="D6U6P6"/>
<proteinExistence type="predicted"/>
<dbReference type="RefSeq" id="WP_007923379.1">
    <property type="nucleotide sequence ID" value="NZ_ADVG01000005.1"/>
</dbReference>
<name>D6U6P6_KTERA</name>
<dbReference type="STRING" id="485913.Krac_1273"/>
<gene>
    <name evidence="1" type="ORF">Krac_1273</name>
</gene>
<evidence type="ECO:0008006" key="3">
    <source>
        <dbReference type="Google" id="ProtNLM"/>
    </source>
</evidence>
<protein>
    <recommendedName>
        <fullName evidence="3">Nitroreductase</fullName>
    </recommendedName>
</protein>
<dbReference type="OrthoDB" id="3778270at2"/>
<dbReference type="Proteomes" id="UP000004508">
    <property type="component" value="Unassembled WGS sequence"/>
</dbReference>
<dbReference type="Gene3D" id="2.30.110.10">
    <property type="entry name" value="Electron Transport, Fmn-binding Protein, Chain A"/>
    <property type="match status" value="1"/>
</dbReference>